<keyword evidence="1" id="KW-1133">Transmembrane helix</keyword>
<proteinExistence type="predicted"/>
<dbReference type="OrthoDB" id="3928331at2759"/>
<dbReference type="EMBL" id="KN847536">
    <property type="protein sequence ID" value="KIW06113.1"/>
    <property type="molecule type" value="Genomic_DNA"/>
</dbReference>
<evidence type="ECO:0000256" key="1">
    <source>
        <dbReference type="SAM" id="Phobius"/>
    </source>
</evidence>
<evidence type="ECO:0000313" key="3">
    <source>
        <dbReference type="Proteomes" id="UP000053259"/>
    </source>
</evidence>
<dbReference type="VEuPathDB" id="FungiDB:PV09_03280"/>
<keyword evidence="3" id="KW-1185">Reference proteome</keyword>
<dbReference type="HOGENOM" id="CLU_2456488_0_0_1"/>
<dbReference type="AlphaFoldDB" id="A0A0D2AGR7"/>
<name>A0A0D2AGR7_9PEZI</name>
<protein>
    <submittedName>
        <fullName evidence="2">Uncharacterized protein</fullName>
    </submittedName>
</protein>
<reference evidence="2 3" key="1">
    <citation type="submission" date="2015-01" db="EMBL/GenBank/DDBJ databases">
        <title>The Genome Sequence of Ochroconis gallopava CBS43764.</title>
        <authorList>
            <consortium name="The Broad Institute Genomics Platform"/>
            <person name="Cuomo C."/>
            <person name="de Hoog S."/>
            <person name="Gorbushina A."/>
            <person name="Stielow B."/>
            <person name="Teixiera M."/>
            <person name="Abouelleil A."/>
            <person name="Chapman S.B."/>
            <person name="Priest M."/>
            <person name="Young S.K."/>
            <person name="Wortman J."/>
            <person name="Nusbaum C."/>
            <person name="Birren B."/>
        </authorList>
    </citation>
    <scope>NUCLEOTIDE SEQUENCE [LARGE SCALE GENOMIC DNA]</scope>
    <source>
        <strain evidence="2 3">CBS 43764</strain>
    </source>
</reference>
<evidence type="ECO:0000313" key="2">
    <source>
        <dbReference type="EMBL" id="KIW06113.1"/>
    </source>
</evidence>
<sequence>MSFVASAARAASRRAFATSSRLASNSSTARASAISGTIRSSIQRAQAEASDEAFKAGVVYTLVGVSALGAGYLVVAPKEGKTVSQRDLL</sequence>
<dbReference type="InParanoid" id="A0A0D2AGR7"/>
<keyword evidence="1" id="KW-0812">Transmembrane</keyword>
<dbReference type="GeneID" id="27311253"/>
<dbReference type="Proteomes" id="UP000053259">
    <property type="component" value="Unassembled WGS sequence"/>
</dbReference>
<keyword evidence="1" id="KW-0472">Membrane</keyword>
<organism evidence="2 3">
    <name type="scientific">Verruconis gallopava</name>
    <dbReference type="NCBI Taxonomy" id="253628"/>
    <lineage>
        <taxon>Eukaryota</taxon>
        <taxon>Fungi</taxon>
        <taxon>Dikarya</taxon>
        <taxon>Ascomycota</taxon>
        <taxon>Pezizomycotina</taxon>
        <taxon>Dothideomycetes</taxon>
        <taxon>Pleosporomycetidae</taxon>
        <taxon>Venturiales</taxon>
        <taxon>Sympoventuriaceae</taxon>
        <taxon>Verruconis</taxon>
    </lineage>
</organism>
<feature type="transmembrane region" description="Helical" evidence="1">
    <location>
        <begin position="58"/>
        <end position="76"/>
    </location>
</feature>
<gene>
    <name evidence="2" type="ORF">PV09_03280</name>
</gene>
<accession>A0A0D2AGR7</accession>
<dbReference type="RefSeq" id="XP_016215982.1">
    <property type="nucleotide sequence ID" value="XM_016356459.1"/>
</dbReference>